<comment type="subcellular location">
    <subcellularLocation>
        <location evidence="1 7">Cell membrane</location>
        <topology evidence="1 7">Multi-pass membrane protein</topology>
    </subcellularLocation>
</comment>
<evidence type="ECO:0000256" key="5">
    <source>
        <dbReference type="ARBA" id="ARBA00022989"/>
    </source>
</evidence>
<feature type="transmembrane region" description="Helical" evidence="7">
    <location>
        <begin position="206"/>
        <end position="224"/>
    </location>
</feature>
<dbReference type="PANTHER" id="PTHR43005">
    <property type="entry name" value="BLR7065 PROTEIN"/>
    <property type="match status" value="1"/>
</dbReference>
<dbReference type="PANTHER" id="PTHR43005:SF1">
    <property type="entry name" value="SPERMIDINE_PUTRESCINE TRANSPORT SYSTEM PERMEASE PROTEIN"/>
    <property type="match status" value="1"/>
</dbReference>
<evidence type="ECO:0000256" key="6">
    <source>
        <dbReference type="ARBA" id="ARBA00023136"/>
    </source>
</evidence>
<dbReference type="Gene3D" id="1.10.3720.10">
    <property type="entry name" value="MetI-like"/>
    <property type="match status" value="1"/>
</dbReference>
<dbReference type="InterPro" id="IPR000515">
    <property type="entry name" value="MetI-like"/>
</dbReference>
<dbReference type="GO" id="GO:0055085">
    <property type="term" value="P:transmembrane transport"/>
    <property type="evidence" value="ECO:0007669"/>
    <property type="project" value="InterPro"/>
</dbReference>
<name>A0A1V5SIT4_9BACT</name>
<keyword evidence="6 7" id="KW-0472">Membrane</keyword>
<evidence type="ECO:0000256" key="1">
    <source>
        <dbReference type="ARBA" id="ARBA00004651"/>
    </source>
</evidence>
<keyword evidence="2 7" id="KW-0813">Transport</keyword>
<dbReference type="InterPro" id="IPR035906">
    <property type="entry name" value="MetI-like_sf"/>
</dbReference>
<feature type="transmembrane region" description="Helical" evidence="7">
    <location>
        <begin position="262"/>
        <end position="284"/>
    </location>
</feature>
<dbReference type="Proteomes" id="UP000485569">
    <property type="component" value="Unassembled WGS sequence"/>
</dbReference>
<feature type="transmembrane region" description="Helical" evidence="7">
    <location>
        <begin position="12"/>
        <end position="36"/>
    </location>
</feature>
<evidence type="ECO:0000256" key="2">
    <source>
        <dbReference type="ARBA" id="ARBA00022448"/>
    </source>
</evidence>
<evidence type="ECO:0000259" key="8">
    <source>
        <dbReference type="PROSITE" id="PS50928"/>
    </source>
</evidence>
<accession>A0A1V5SIT4</accession>
<keyword evidence="3" id="KW-1003">Cell membrane</keyword>
<organism evidence="9">
    <name type="scientific">Candidatus Atribacter allofermentans</name>
    <dbReference type="NCBI Taxonomy" id="1852833"/>
    <lineage>
        <taxon>Bacteria</taxon>
        <taxon>Pseudomonadati</taxon>
        <taxon>Atribacterota</taxon>
        <taxon>Atribacteria</taxon>
        <taxon>Atribacterales</taxon>
        <taxon>Atribacteraceae</taxon>
        <taxon>Atribacter</taxon>
    </lineage>
</organism>
<gene>
    <name evidence="9" type="primary">sugA_12</name>
    <name evidence="9" type="ORF">BWY41_02049</name>
</gene>
<reference evidence="9" key="1">
    <citation type="submission" date="2017-02" db="EMBL/GenBank/DDBJ databases">
        <title>Delving into the versatile metabolic prowess of the omnipresent phylum Bacteroidetes.</title>
        <authorList>
            <person name="Nobu M.K."/>
            <person name="Mei R."/>
            <person name="Narihiro T."/>
            <person name="Kuroda K."/>
            <person name="Liu W.-T."/>
        </authorList>
    </citation>
    <scope>NUCLEOTIDE SEQUENCE</scope>
    <source>
        <strain evidence="9">ADurb.Bin276</strain>
    </source>
</reference>
<sequence>MSSIKNRRFNIPQLMVLPTIIFILAVSVYPLIYSFYMTLHDWSLTRAEPPTFVGIGNYISLFQDSRFWYSFRTTVIFTGWAVVMEMVIGMTLALSITRNTRFQQICRSILLIPMMITPVVLSLMWKYMYNPEYGIFNYFLHFLKIEGPIWLGEPSPALPAVIMVDIWQWTPFVFLLLFSGIASLPPDVFEAAQVDGATGFQTFRNITLPLVTPFLLVALLIRFMDSFRIFDTIYVLTKGGPANATETLSIYTYKVGFNYFNMGYAATLSYIILVIITIASQQFVKLEGKS</sequence>
<proteinExistence type="inferred from homology"/>
<comment type="caution">
    <text evidence="9">The sequence shown here is derived from an EMBL/GenBank/DDBJ whole genome shotgun (WGS) entry which is preliminary data.</text>
</comment>
<dbReference type="GO" id="GO:0005886">
    <property type="term" value="C:plasma membrane"/>
    <property type="evidence" value="ECO:0007669"/>
    <property type="project" value="UniProtKB-SubCell"/>
</dbReference>
<dbReference type="SUPFAM" id="SSF161098">
    <property type="entry name" value="MetI-like"/>
    <property type="match status" value="1"/>
</dbReference>
<evidence type="ECO:0000256" key="3">
    <source>
        <dbReference type="ARBA" id="ARBA00022475"/>
    </source>
</evidence>
<comment type="similarity">
    <text evidence="7">Belongs to the binding-protein-dependent transport system permease family.</text>
</comment>
<keyword evidence="5 7" id="KW-1133">Transmembrane helix</keyword>
<dbReference type="Pfam" id="PF00528">
    <property type="entry name" value="BPD_transp_1"/>
    <property type="match status" value="1"/>
</dbReference>
<protein>
    <submittedName>
        <fullName evidence="9">Trehalose transport system permease protein SugA</fullName>
    </submittedName>
</protein>
<evidence type="ECO:0000313" key="9">
    <source>
        <dbReference type="EMBL" id="OQA54450.1"/>
    </source>
</evidence>
<dbReference type="AlphaFoldDB" id="A0A1V5SIT4"/>
<feature type="domain" description="ABC transmembrane type-1" evidence="8">
    <location>
        <begin position="71"/>
        <end position="283"/>
    </location>
</feature>
<dbReference type="EMBL" id="MWBQ01000210">
    <property type="protein sequence ID" value="OQA54450.1"/>
    <property type="molecule type" value="Genomic_DNA"/>
</dbReference>
<evidence type="ECO:0000256" key="7">
    <source>
        <dbReference type="RuleBase" id="RU363032"/>
    </source>
</evidence>
<feature type="transmembrane region" description="Helical" evidence="7">
    <location>
        <begin position="108"/>
        <end position="128"/>
    </location>
</feature>
<keyword evidence="4 7" id="KW-0812">Transmembrane</keyword>
<dbReference type="CDD" id="cd06261">
    <property type="entry name" value="TM_PBP2"/>
    <property type="match status" value="1"/>
</dbReference>
<feature type="transmembrane region" description="Helical" evidence="7">
    <location>
        <begin position="75"/>
        <end position="96"/>
    </location>
</feature>
<evidence type="ECO:0000256" key="4">
    <source>
        <dbReference type="ARBA" id="ARBA00022692"/>
    </source>
</evidence>
<dbReference type="PROSITE" id="PS50928">
    <property type="entry name" value="ABC_TM1"/>
    <property type="match status" value="1"/>
</dbReference>